<dbReference type="InterPro" id="IPR001781">
    <property type="entry name" value="Znf_LIM"/>
</dbReference>
<dbReference type="EMBL" id="CAJOBF010001168">
    <property type="protein sequence ID" value="CAF3920879.1"/>
    <property type="molecule type" value="Genomic_DNA"/>
</dbReference>
<dbReference type="PANTHER" id="PTHR24205">
    <property type="entry name" value="FOUR AND A HALF LIM DOMAINS PROTEIN"/>
    <property type="match status" value="1"/>
</dbReference>
<organism evidence="7 8">
    <name type="scientific">Rotaria magnacalcarata</name>
    <dbReference type="NCBI Taxonomy" id="392030"/>
    <lineage>
        <taxon>Eukaryota</taxon>
        <taxon>Metazoa</taxon>
        <taxon>Spiralia</taxon>
        <taxon>Gnathifera</taxon>
        <taxon>Rotifera</taxon>
        <taxon>Eurotatoria</taxon>
        <taxon>Bdelloidea</taxon>
        <taxon>Philodinida</taxon>
        <taxon>Philodinidae</taxon>
        <taxon>Rotaria</taxon>
    </lineage>
</organism>
<dbReference type="SMART" id="SM00132">
    <property type="entry name" value="LIM"/>
    <property type="match status" value="3"/>
</dbReference>
<dbReference type="AlphaFoldDB" id="A0A819IWF6"/>
<dbReference type="PANTHER" id="PTHR24205:SF4">
    <property type="entry name" value="PROTEIN ESPINAS"/>
    <property type="match status" value="1"/>
</dbReference>
<dbReference type="GO" id="GO:0005634">
    <property type="term" value="C:nucleus"/>
    <property type="evidence" value="ECO:0007669"/>
    <property type="project" value="TreeGrafter"/>
</dbReference>
<keyword evidence="1 5" id="KW-0479">Metal-binding</keyword>
<proteinExistence type="predicted"/>
<evidence type="ECO:0000256" key="3">
    <source>
        <dbReference type="ARBA" id="ARBA00022833"/>
    </source>
</evidence>
<evidence type="ECO:0000256" key="5">
    <source>
        <dbReference type="PROSITE-ProRule" id="PRU00125"/>
    </source>
</evidence>
<dbReference type="GO" id="GO:0046872">
    <property type="term" value="F:metal ion binding"/>
    <property type="evidence" value="ECO:0007669"/>
    <property type="project" value="UniProtKB-KW"/>
</dbReference>
<keyword evidence="2" id="KW-0677">Repeat</keyword>
<name>A0A819IWF6_9BILA</name>
<protein>
    <recommendedName>
        <fullName evidence="6">LIM zinc-binding domain-containing protein</fullName>
    </recommendedName>
</protein>
<dbReference type="PROSITE" id="PS00478">
    <property type="entry name" value="LIM_DOMAIN_1"/>
    <property type="match status" value="3"/>
</dbReference>
<dbReference type="Pfam" id="PF00412">
    <property type="entry name" value="LIM"/>
    <property type="match status" value="3"/>
</dbReference>
<comment type="caution">
    <text evidence="7">The sequence shown here is derived from an EMBL/GenBank/DDBJ whole genome shotgun (WGS) entry which is preliminary data.</text>
</comment>
<evidence type="ECO:0000256" key="4">
    <source>
        <dbReference type="ARBA" id="ARBA00023038"/>
    </source>
</evidence>
<dbReference type="SUPFAM" id="SSF57716">
    <property type="entry name" value="Glucocorticoid receptor-like (DNA-binding domain)"/>
    <property type="match status" value="4"/>
</dbReference>
<evidence type="ECO:0000256" key="2">
    <source>
        <dbReference type="ARBA" id="ARBA00022737"/>
    </source>
</evidence>
<evidence type="ECO:0000313" key="8">
    <source>
        <dbReference type="Proteomes" id="UP000663842"/>
    </source>
</evidence>
<evidence type="ECO:0000259" key="6">
    <source>
        <dbReference type="PROSITE" id="PS50023"/>
    </source>
</evidence>
<keyword evidence="3 5" id="KW-0862">Zinc</keyword>
<dbReference type="Gene3D" id="2.10.110.10">
    <property type="entry name" value="Cysteine Rich Protein"/>
    <property type="match status" value="3"/>
</dbReference>
<reference evidence="7" key="1">
    <citation type="submission" date="2021-02" db="EMBL/GenBank/DDBJ databases">
        <authorList>
            <person name="Nowell W R."/>
        </authorList>
    </citation>
    <scope>NUCLEOTIDE SEQUENCE</scope>
</reference>
<feature type="domain" description="LIM zinc-binding" evidence="6">
    <location>
        <begin position="107"/>
        <end position="168"/>
    </location>
</feature>
<sequence length="228" mass="27193">MIFRLFDKSPDSFVCWYCEKNLLDNRYVIQDNFAICLNCFEEKYSNHCFQCNEIIGIEMEGSRFEDKTWHHKCFNCSICKLSLINKKFAYRNENLYCRHCFIDEFLERCYRCNRSLEPGEKCTQYDKQLYHKSCFVCNVCQEPLVNGNFRCRDHYFICRSCHIRLMAICCIKCHKAIENDGVVYHNHPFHSECFVCTNCTSPLGNQRYIEYNNDAYCSKCSSSLFIKS</sequence>
<feature type="domain" description="LIM zinc-binding" evidence="6">
    <location>
        <begin position="46"/>
        <end position="106"/>
    </location>
</feature>
<dbReference type="PROSITE" id="PS50023">
    <property type="entry name" value="LIM_DOMAIN_2"/>
    <property type="match status" value="3"/>
</dbReference>
<evidence type="ECO:0000256" key="1">
    <source>
        <dbReference type="ARBA" id="ARBA00022723"/>
    </source>
</evidence>
<evidence type="ECO:0000313" key="7">
    <source>
        <dbReference type="EMBL" id="CAF3920879.1"/>
    </source>
</evidence>
<feature type="domain" description="LIM zinc-binding" evidence="6">
    <location>
        <begin position="170"/>
        <end position="227"/>
    </location>
</feature>
<keyword evidence="4 5" id="KW-0440">LIM domain</keyword>
<accession>A0A819IWF6</accession>
<gene>
    <name evidence="7" type="ORF">UXM345_LOCUS11619</name>
</gene>
<dbReference type="GO" id="GO:0030018">
    <property type="term" value="C:Z disc"/>
    <property type="evidence" value="ECO:0007669"/>
    <property type="project" value="TreeGrafter"/>
</dbReference>
<dbReference type="GO" id="GO:0003712">
    <property type="term" value="F:transcription coregulator activity"/>
    <property type="evidence" value="ECO:0007669"/>
    <property type="project" value="TreeGrafter"/>
</dbReference>
<dbReference type="Proteomes" id="UP000663842">
    <property type="component" value="Unassembled WGS sequence"/>
</dbReference>